<comment type="similarity">
    <text evidence="5">Belongs to the TRAFAC class OBG-HflX-like GTPase superfamily. HflX GTPase family.</text>
</comment>
<keyword evidence="3" id="KW-0460">Magnesium</keyword>
<evidence type="ECO:0000256" key="4">
    <source>
        <dbReference type="ARBA" id="ARBA00023134"/>
    </source>
</evidence>
<dbReference type="Gene3D" id="6.10.250.2860">
    <property type="match status" value="1"/>
</dbReference>
<dbReference type="Gene3D" id="3.40.50.300">
    <property type="entry name" value="P-loop containing nucleotide triphosphate hydrolases"/>
    <property type="match status" value="1"/>
</dbReference>
<feature type="region of interest" description="Disordered" evidence="6">
    <location>
        <begin position="220"/>
        <end position="245"/>
    </location>
</feature>
<dbReference type="Pfam" id="PF13167">
    <property type="entry name" value="GTP-bdg_N"/>
    <property type="match status" value="1"/>
</dbReference>
<feature type="compositionally biased region" description="Gly residues" evidence="6">
    <location>
        <begin position="223"/>
        <end position="241"/>
    </location>
</feature>
<dbReference type="Pfam" id="PF01926">
    <property type="entry name" value="MMR_HSR1"/>
    <property type="match status" value="1"/>
</dbReference>
<feature type="region of interest" description="Disordered" evidence="6">
    <location>
        <begin position="1"/>
        <end position="63"/>
    </location>
</feature>
<proteinExistence type="inferred from homology"/>
<dbReference type="PRINTS" id="PR00326">
    <property type="entry name" value="GTP1OBG"/>
</dbReference>
<keyword evidence="1" id="KW-0479">Metal-binding</keyword>
<feature type="compositionally biased region" description="Basic and acidic residues" evidence="6">
    <location>
        <begin position="18"/>
        <end position="39"/>
    </location>
</feature>
<keyword evidence="5" id="KW-0963">Cytoplasm</keyword>
<dbReference type="PROSITE" id="PS51705">
    <property type="entry name" value="G_HFLX"/>
    <property type="match status" value="1"/>
</dbReference>
<sequence length="515" mass="55087">MTEPASDRPAPSETGTPGRRDGRSSHGRIEIDPTVHDEAGAPDPTTGTLDLEERSSLRRVPGLSGASTELTDVTEVEYRQLRLERVVLIGVWTEGTSATADASLVELARLAETAGSEVLDGLIQRRSSPDPGTFVGSGKVAELRETVSTTGADTVIADGELSPGQLRQLEEKLKVKVVDRTALILDIFAQHARSREGKAQVELAQLRYFLPRLRGWGESMSRQGGGAGGGGAGGGGVGTRGPGETKLETDRRRIHQRISKLRRELEGMKTVRDTQRDRRRRREVPAVAIAGYTNAGKSSLLNAVTDAGVLVEDALFATLDPTTRRWQTPDGRDATLTDTVGFVRHLPHQLVEAFRSTLEEVGDADLVVHVVDGSDPSATDQIAAVREVIGEITPERSGAEAPPELLVVNKVDDADPMALAQLRATLTGAVFVSARTGEGIELLRRRIAEALPRPEVEIDVVLPYTEGALVARVHAEGEVLAERHLAEGTVLQARVRPELAAAVGRASVSADVPVS</sequence>
<dbReference type="RefSeq" id="WP_230739165.1">
    <property type="nucleotide sequence ID" value="NZ_JAJNDB010000007.1"/>
</dbReference>
<accession>A0ABS8PGV8</accession>
<dbReference type="InterPro" id="IPR006073">
    <property type="entry name" value="GTP-bd"/>
</dbReference>
<dbReference type="InterPro" id="IPR027417">
    <property type="entry name" value="P-loop_NTPase"/>
</dbReference>
<evidence type="ECO:0000256" key="5">
    <source>
        <dbReference type="HAMAP-Rule" id="MF_00900"/>
    </source>
</evidence>
<comment type="caution">
    <text evidence="8">The sequence shown here is derived from an EMBL/GenBank/DDBJ whole genome shotgun (WGS) entry which is preliminary data.</text>
</comment>
<evidence type="ECO:0000313" key="9">
    <source>
        <dbReference type="Proteomes" id="UP001199469"/>
    </source>
</evidence>
<keyword evidence="2 5" id="KW-0547">Nucleotide-binding</keyword>
<keyword evidence="9" id="KW-1185">Reference proteome</keyword>
<organism evidence="8 9">
    <name type="scientific">Actinomycetospora endophytica</name>
    <dbReference type="NCBI Taxonomy" id="2291215"/>
    <lineage>
        <taxon>Bacteria</taxon>
        <taxon>Bacillati</taxon>
        <taxon>Actinomycetota</taxon>
        <taxon>Actinomycetes</taxon>
        <taxon>Pseudonocardiales</taxon>
        <taxon>Pseudonocardiaceae</taxon>
        <taxon>Actinomycetospora</taxon>
    </lineage>
</organism>
<dbReference type="InterPro" id="IPR016496">
    <property type="entry name" value="GTPase_HflX"/>
</dbReference>
<dbReference type="Gene3D" id="3.40.50.11060">
    <property type="entry name" value="GTPase HflX, N-terminal domain"/>
    <property type="match status" value="1"/>
</dbReference>
<dbReference type="Pfam" id="PF16360">
    <property type="entry name" value="GTP-bdg_M"/>
    <property type="match status" value="1"/>
</dbReference>
<dbReference type="InterPro" id="IPR042108">
    <property type="entry name" value="GTPase_HflX_N_sf"/>
</dbReference>
<gene>
    <name evidence="5 8" type="primary">hflX</name>
    <name evidence="8" type="ORF">LQ327_28215</name>
</gene>
<comment type="function">
    <text evidence="5">GTPase that associates with the 50S ribosomal subunit and may have a role during protein synthesis or ribosome biogenesis.</text>
</comment>
<dbReference type="InterPro" id="IPR032305">
    <property type="entry name" value="GTP-bd_M"/>
</dbReference>
<evidence type="ECO:0000256" key="3">
    <source>
        <dbReference type="ARBA" id="ARBA00022842"/>
    </source>
</evidence>
<dbReference type="Proteomes" id="UP001199469">
    <property type="component" value="Unassembled WGS sequence"/>
</dbReference>
<dbReference type="CDD" id="cd01878">
    <property type="entry name" value="HflX"/>
    <property type="match status" value="1"/>
</dbReference>
<evidence type="ECO:0000256" key="6">
    <source>
        <dbReference type="SAM" id="MobiDB-lite"/>
    </source>
</evidence>
<comment type="subcellular location">
    <subcellularLocation>
        <location evidence="5">Cytoplasm</location>
    </subcellularLocation>
    <text evidence="5">May associate with membranes.</text>
</comment>
<keyword evidence="4 5" id="KW-0342">GTP-binding</keyword>
<dbReference type="NCBIfam" id="TIGR03156">
    <property type="entry name" value="GTP_HflX"/>
    <property type="match status" value="1"/>
</dbReference>
<dbReference type="PIRSF" id="PIRSF006809">
    <property type="entry name" value="GTP-binding_hflX_prd"/>
    <property type="match status" value="1"/>
</dbReference>
<evidence type="ECO:0000256" key="2">
    <source>
        <dbReference type="ARBA" id="ARBA00022741"/>
    </source>
</evidence>
<evidence type="ECO:0000259" key="7">
    <source>
        <dbReference type="PROSITE" id="PS51705"/>
    </source>
</evidence>
<name>A0ABS8PGV8_9PSEU</name>
<evidence type="ECO:0000313" key="8">
    <source>
        <dbReference type="EMBL" id="MCD2197263.1"/>
    </source>
</evidence>
<dbReference type="PANTHER" id="PTHR10229">
    <property type="entry name" value="GTP-BINDING PROTEIN HFLX"/>
    <property type="match status" value="1"/>
</dbReference>
<dbReference type="PANTHER" id="PTHR10229:SF0">
    <property type="entry name" value="GTP-BINDING PROTEIN 6-RELATED"/>
    <property type="match status" value="1"/>
</dbReference>
<reference evidence="8 9" key="1">
    <citation type="submission" date="2021-11" db="EMBL/GenBank/DDBJ databases">
        <title>Draft genome sequence of Actinomycetospora sp. SF1 isolated from the rhizosphere soil.</title>
        <authorList>
            <person name="Duangmal K."/>
            <person name="Chantavorakit T."/>
        </authorList>
    </citation>
    <scope>NUCLEOTIDE SEQUENCE [LARGE SCALE GENOMIC DNA]</scope>
    <source>
        <strain evidence="8 9">TBRC 5722</strain>
    </source>
</reference>
<dbReference type="InterPro" id="IPR025121">
    <property type="entry name" value="GTPase_HflX_N"/>
</dbReference>
<evidence type="ECO:0000256" key="1">
    <source>
        <dbReference type="ARBA" id="ARBA00022723"/>
    </source>
</evidence>
<comment type="subunit">
    <text evidence="5">Monomer. Associates with the 50S ribosomal subunit.</text>
</comment>
<protein>
    <recommendedName>
        <fullName evidence="5">GTPase HflX</fullName>
    </recommendedName>
    <alternativeName>
        <fullName evidence="5">GTP-binding protein HflX</fullName>
    </alternativeName>
</protein>
<dbReference type="SUPFAM" id="SSF52540">
    <property type="entry name" value="P-loop containing nucleoside triphosphate hydrolases"/>
    <property type="match status" value="1"/>
</dbReference>
<feature type="domain" description="Hflx-type G" evidence="7">
    <location>
        <begin position="285"/>
        <end position="455"/>
    </location>
</feature>
<dbReference type="HAMAP" id="MF_00900">
    <property type="entry name" value="GTPase_HflX"/>
    <property type="match status" value="1"/>
</dbReference>
<dbReference type="EMBL" id="JAJNDB010000007">
    <property type="protein sequence ID" value="MCD2197263.1"/>
    <property type="molecule type" value="Genomic_DNA"/>
</dbReference>
<dbReference type="InterPro" id="IPR030394">
    <property type="entry name" value="G_HFLX_dom"/>
</dbReference>